<dbReference type="Gene3D" id="1.20.1250.20">
    <property type="entry name" value="MFS general substrate transporter like domains"/>
    <property type="match status" value="1"/>
</dbReference>
<evidence type="ECO:0000256" key="2">
    <source>
        <dbReference type="ARBA" id="ARBA00010992"/>
    </source>
</evidence>
<dbReference type="GO" id="GO:0005351">
    <property type="term" value="F:carbohydrate:proton symporter activity"/>
    <property type="evidence" value="ECO:0007669"/>
    <property type="project" value="TreeGrafter"/>
</dbReference>
<dbReference type="GO" id="GO:0016020">
    <property type="term" value="C:membrane"/>
    <property type="evidence" value="ECO:0007669"/>
    <property type="project" value="UniProtKB-SubCell"/>
</dbReference>
<feature type="non-terminal residue" evidence="8">
    <location>
        <position position="1"/>
    </location>
</feature>
<dbReference type="InterPro" id="IPR005828">
    <property type="entry name" value="MFS_sugar_transport-like"/>
</dbReference>
<reference evidence="8" key="2">
    <citation type="submission" date="2021-08" db="EMBL/GenBank/DDBJ databases">
        <authorList>
            <person name="Gostincar C."/>
            <person name="Sun X."/>
            <person name="Song Z."/>
            <person name="Gunde-Cimerman N."/>
        </authorList>
    </citation>
    <scope>NUCLEOTIDE SEQUENCE</scope>
    <source>
        <strain evidence="8">EXF-8016</strain>
    </source>
</reference>
<evidence type="ECO:0000256" key="1">
    <source>
        <dbReference type="ARBA" id="ARBA00004141"/>
    </source>
</evidence>
<comment type="similarity">
    <text evidence="2">Belongs to the major facilitator superfamily. Sugar transporter (TC 2.A.1.1) family.</text>
</comment>
<feature type="transmembrane region" description="Helical" evidence="6">
    <location>
        <begin position="482"/>
        <end position="506"/>
    </location>
</feature>
<comment type="caution">
    <text evidence="8">The sequence shown here is derived from an EMBL/GenBank/DDBJ whole genome shotgun (WGS) entry which is preliminary data.</text>
</comment>
<feature type="transmembrane region" description="Helical" evidence="6">
    <location>
        <begin position="234"/>
        <end position="253"/>
    </location>
</feature>
<dbReference type="EMBL" id="JAHFYH010000080">
    <property type="protein sequence ID" value="KAH0214740.1"/>
    <property type="molecule type" value="Genomic_DNA"/>
</dbReference>
<dbReference type="PANTHER" id="PTHR48022:SF63">
    <property type="entry name" value="TRANSPORTER, PUTATIVE-RELATED"/>
    <property type="match status" value="1"/>
</dbReference>
<evidence type="ECO:0000313" key="8">
    <source>
        <dbReference type="EMBL" id="KAH0214740.1"/>
    </source>
</evidence>
<feature type="domain" description="Major facilitator superfamily (MFS) profile" evidence="7">
    <location>
        <begin position="168"/>
        <end position="603"/>
    </location>
</feature>
<feature type="transmembrane region" description="Helical" evidence="6">
    <location>
        <begin position="578"/>
        <end position="599"/>
    </location>
</feature>
<dbReference type="OrthoDB" id="6133115at2759"/>
<feature type="transmembrane region" description="Helical" evidence="6">
    <location>
        <begin position="293"/>
        <end position="316"/>
    </location>
</feature>
<dbReference type="InterPro" id="IPR050360">
    <property type="entry name" value="MFS_Sugar_Transporters"/>
</dbReference>
<dbReference type="AlphaFoldDB" id="A0A9P8K2N1"/>
<evidence type="ECO:0000313" key="9">
    <source>
        <dbReference type="Proteomes" id="UP000767238"/>
    </source>
</evidence>
<accession>A0A9P8K2N1</accession>
<feature type="transmembrane region" description="Helical" evidence="6">
    <location>
        <begin position="512"/>
        <end position="529"/>
    </location>
</feature>
<feature type="transmembrane region" description="Helical" evidence="6">
    <location>
        <begin position="328"/>
        <end position="345"/>
    </location>
</feature>
<organism evidence="8 9">
    <name type="scientific">Aureobasidium melanogenum</name>
    <name type="common">Aureobasidium pullulans var. melanogenum</name>
    <dbReference type="NCBI Taxonomy" id="46634"/>
    <lineage>
        <taxon>Eukaryota</taxon>
        <taxon>Fungi</taxon>
        <taxon>Dikarya</taxon>
        <taxon>Ascomycota</taxon>
        <taxon>Pezizomycotina</taxon>
        <taxon>Dothideomycetes</taxon>
        <taxon>Dothideomycetidae</taxon>
        <taxon>Dothideales</taxon>
        <taxon>Saccotheciaceae</taxon>
        <taxon>Aureobasidium</taxon>
    </lineage>
</organism>
<dbReference type="Proteomes" id="UP000767238">
    <property type="component" value="Unassembled WGS sequence"/>
</dbReference>
<evidence type="ECO:0000259" key="7">
    <source>
        <dbReference type="PROSITE" id="PS50850"/>
    </source>
</evidence>
<dbReference type="PROSITE" id="PS00216">
    <property type="entry name" value="SUGAR_TRANSPORT_1"/>
    <property type="match status" value="1"/>
</dbReference>
<dbReference type="InterPro" id="IPR005829">
    <property type="entry name" value="Sugar_transporter_CS"/>
</dbReference>
<feature type="transmembrane region" description="Helical" evidence="6">
    <location>
        <begin position="550"/>
        <end position="572"/>
    </location>
</feature>
<dbReference type="InterPro" id="IPR020846">
    <property type="entry name" value="MFS_dom"/>
</dbReference>
<evidence type="ECO:0000256" key="3">
    <source>
        <dbReference type="ARBA" id="ARBA00022692"/>
    </source>
</evidence>
<dbReference type="SUPFAM" id="SSF103473">
    <property type="entry name" value="MFS general substrate transporter"/>
    <property type="match status" value="1"/>
</dbReference>
<feature type="transmembrane region" description="Helical" evidence="6">
    <location>
        <begin position="259"/>
        <end position="281"/>
    </location>
</feature>
<dbReference type="PROSITE" id="PS50850">
    <property type="entry name" value="MFS"/>
    <property type="match status" value="1"/>
</dbReference>
<keyword evidence="3 6" id="KW-0812">Transmembrane</keyword>
<comment type="subcellular location">
    <subcellularLocation>
        <location evidence="1">Membrane</location>
        <topology evidence="1">Multi-pass membrane protein</topology>
    </subcellularLocation>
</comment>
<dbReference type="Pfam" id="PF00083">
    <property type="entry name" value="Sugar_tr"/>
    <property type="match status" value="1"/>
</dbReference>
<sequence length="655" mass="73388">MADFLHFDETPTHEGIQHKTHAAAQTREGQSNPWLLYQDPSAHLAHHNGHHHCKTFTIHEHGNPGRWDELLACGTRQVFITLYPQKMNSAESWGHLGIVPRTQVPVESEVSNIYIRACCLPVALVNRNLSWYTIPEQHIMSRFPKPRQLAVPVKPPKGHFFFAGHTIQRTKWWTSGPMRKLYFLLVVMSLSYWQEYFHHPSGSILGLFNASMSLGSLIGLFFVPYIIDAFGRRSGILVGSLIMCLGVGLQAGATTFGMFVASRLLLGFGDCIVLGSAPLLITELAPSQDRAILATLGGASYHSGAFIASWVTYATLKIPSNWSWRLPSLLQCIFSIIISIAILFTPESPRWLISKDRAEEALSIIAKYHSISGDREDKLVQLEYNEIVAAIKMDQEADRTGWLDLFKTPGNRKRIGIITAIGFFSQWSGNGIISYYLSTIMKDIGITSSSTQLGINGGMKSCSLVTNIGMSFFVDRMGRRPMYLISTIGTFVVFNIATIIAARYAIIPHSSLGAAFVAMLFVYGFFYDFKNGLMATYTTEIMPYGLRAKGFTWLNFCVTLSLFFNQYINAIALKALKWKYYICYCVFLAFEVAVIYLFLVETRYTPLEEISKFFDGEDRALDVAAVANEQAKHGEDGDLKEKGLTVQQVEIVEKI</sequence>
<evidence type="ECO:0000256" key="5">
    <source>
        <dbReference type="ARBA" id="ARBA00023136"/>
    </source>
</evidence>
<dbReference type="PANTHER" id="PTHR48022">
    <property type="entry name" value="PLASTIDIC GLUCOSE TRANSPORTER 4"/>
    <property type="match status" value="1"/>
</dbReference>
<name>A0A9P8K2N1_AURME</name>
<feature type="transmembrane region" description="Helical" evidence="6">
    <location>
        <begin position="415"/>
        <end position="437"/>
    </location>
</feature>
<protein>
    <submittedName>
        <fullName evidence="8">Hexose transporter</fullName>
    </submittedName>
</protein>
<keyword evidence="4 6" id="KW-1133">Transmembrane helix</keyword>
<evidence type="ECO:0000256" key="4">
    <source>
        <dbReference type="ARBA" id="ARBA00022989"/>
    </source>
</evidence>
<dbReference type="FunFam" id="1.20.1250.20:FF:000117">
    <property type="entry name" value="MFS hexose transporter"/>
    <property type="match status" value="1"/>
</dbReference>
<proteinExistence type="inferred from homology"/>
<evidence type="ECO:0000256" key="6">
    <source>
        <dbReference type="SAM" id="Phobius"/>
    </source>
</evidence>
<reference evidence="8" key="1">
    <citation type="journal article" date="2021" name="J Fungi (Basel)">
        <title>Virulence traits and population genomics of the black yeast Aureobasidium melanogenum.</title>
        <authorList>
            <person name="Cernosa A."/>
            <person name="Sun X."/>
            <person name="Gostincar C."/>
            <person name="Fang C."/>
            <person name="Gunde-Cimerman N."/>
            <person name="Song Z."/>
        </authorList>
    </citation>
    <scope>NUCLEOTIDE SEQUENCE</scope>
    <source>
        <strain evidence="8">EXF-8016</strain>
    </source>
</reference>
<gene>
    <name evidence="8" type="ORF">KCV03_g8354</name>
</gene>
<feature type="transmembrane region" description="Helical" evidence="6">
    <location>
        <begin position="204"/>
        <end position="227"/>
    </location>
</feature>
<keyword evidence="5 6" id="KW-0472">Membrane</keyword>
<dbReference type="InterPro" id="IPR036259">
    <property type="entry name" value="MFS_trans_sf"/>
</dbReference>